<evidence type="ECO:0000259" key="3">
    <source>
        <dbReference type="PROSITE" id="PS50025"/>
    </source>
</evidence>
<protein>
    <recommendedName>
        <fullName evidence="7">EGF-like domain-containing protein</fullName>
    </recommendedName>
</protein>
<dbReference type="InterPro" id="IPR050372">
    <property type="entry name" value="Neurexin-related_CASP"/>
</dbReference>
<accession>A0A821BEW5</accession>
<evidence type="ECO:0000259" key="4">
    <source>
        <dbReference type="PROSITE" id="PS50026"/>
    </source>
</evidence>
<feature type="domain" description="EGF-like" evidence="4">
    <location>
        <begin position="114"/>
        <end position="149"/>
    </location>
</feature>
<dbReference type="AlphaFoldDB" id="A0A821BEW5"/>
<dbReference type="SUPFAM" id="SSF57196">
    <property type="entry name" value="EGF/Laminin"/>
    <property type="match status" value="1"/>
</dbReference>
<dbReference type="PANTHER" id="PTHR15036:SF85">
    <property type="entry name" value="SP2353, ISOFORM A"/>
    <property type="match status" value="1"/>
</dbReference>
<dbReference type="Proteomes" id="UP000663873">
    <property type="component" value="Unassembled WGS sequence"/>
</dbReference>
<evidence type="ECO:0000313" key="5">
    <source>
        <dbReference type="EMBL" id="CAF4590047.1"/>
    </source>
</evidence>
<reference evidence="5" key="1">
    <citation type="submission" date="2021-02" db="EMBL/GenBank/DDBJ databases">
        <authorList>
            <person name="Nowell W R."/>
        </authorList>
    </citation>
    <scope>NUCLEOTIDE SEQUENCE</scope>
</reference>
<dbReference type="PROSITE" id="PS01186">
    <property type="entry name" value="EGF_2"/>
    <property type="match status" value="1"/>
</dbReference>
<evidence type="ECO:0000313" key="6">
    <source>
        <dbReference type="Proteomes" id="UP000663873"/>
    </source>
</evidence>
<dbReference type="SUPFAM" id="SSF49899">
    <property type="entry name" value="Concanavalin A-like lectins/glucanases"/>
    <property type="match status" value="1"/>
</dbReference>
<dbReference type="InterPro" id="IPR013320">
    <property type="entry name" value="ConA-like_dom_sf"/>
</dbReference>
<dbReference type="InterPro" id="IPR000742">
    <property type="entry name" value="EGF"/>
</dbReference>
<evidence type="ECO:0000256" key="2">
    <source>
        <dbReference type="PROSITE-ProRule" id="PRU00076"/>
    </source>
</evidence>
<comment type="caution">
    <text evidence="5">The sequence shown here is derived from an EMBL/GenBank/DDBJ whole genome shotgun (WGS) entry which is preliminary data.</text>
</comment>
<keyword evidence="6" id="KW-1185">Reference proteome</keyword>
<dbReference type="InterPro" id="IPR001791">
    <property type="entry name" value="Laminin_G"/>
</dbReference>
<dbReference type="Pfam" id="PF00054">
    <property type="entry name" value="Laminin_G_1"/>
    <property type="match status" value="1"/>
</dbReference>
<gene>
    <name evidence="5" type="ORF">UJA718_LOCUS30906</name>
</gene>
<dbReference type="Gene3D" id="2.60.120.200">
    <property type="match status" value="1"/>
</dbReference>
<dbReference type="PANTHER" id="PTHR15036">
    <property type="entry name" value="PIKACHURIN-LIKE PROTEIN"/>
    <property type="match status" value="1"/>
</dbReference>
<dbReference type="EMBL" id="CAJOBP010018294">
    <property type="protein sequence ID" value="CAF4590047.1"/>
    <property type="molecule type" value="Genomic_DNA"/>
</dbReference>
<feature type="domain" description="Laminin G" evidence="3">
    <location>
        <begin position="1"/>
        <end position="108"/>
    </location>
</feature>
<dbReference type="GO" id="GO:0016020">
    <property type="term" value="C:membrane"/>
    <property type="evidence" value="ECO:0007669"/>
    <property type="project" value="UniProtKB-SubCell"/>
</dbReference>
<keyword evidence="2" id="KW-0245">EGF-like domain</keyword>
<feature type="disulfide bond" evidence="2">
    <location>
        <begin position="139"/>
        <end position="148"/>
    </location>
</feature>
<organism evidence="5 6">
    <name type="scientific">Rotaria socialis</name>
    <dbReference type="NCBI Taxonomy" id="392032"/>
    <lineage>
        <taxon>Eukaryota</taxon>
        <taxon>Metazoa</taxon>
        <taxon>Spiralia</taxon>
        <taxon>Gnathifera</taxon>
        <taxon>Rotifera</taxon>
        <taxon>Eurotatoria</taxon>
        <taxon>Bdelloidea</taxon>
        <taxon>Philodinida</taxon>
        <taxon>Philodinidae</taxon>
        <taxon>Rotaria</taxon>
    </lineage>
</organism>
<comment type="caution">
    <text evidence="2">Lacks conserved residue(s) required for the propagation of feature annotation.</text>
</comment>
<dbReference type="PROSITE" id="PS00022">
    <property type="entry name" value="EGF_1"/>
    <property type="match status" value="1"/>
</dbReference>
<proteinExistence type="predicted"/>
<keyword evidence="1 2" id="KW-1015">Disulfide bond</keyword>
<dbReference type="PROSITE" id="PS50025">
    <property type="entry name" value="LAM_G_DOMAIN"/>
    <property type="match status" value="1"/>
</dbReference>
<sequence>MMKPHVFLFPGKVHELQLVSVGQNFSLTVDRGYTRHINNRGQNAYLNTSDIRALYIAGLPNDLTARALQLWHIREATSFQGCIHALYINDDPVNFANVDYRHKILPGCENHEHNQLSCTSATCQYGQCRLQGLDYKCTCHEGYTGLSCSQPVQTSIALPLISSCDLTVEKGFYVDPLTKCTSNRRLRITRCSGSCPSRSNGTQASCCKPVEPKRRFFQLEKNVSVLVHHLILFSRPFPVPNKYPVTTAPRGRPIISPTVAPTPFATVTSNSTIVFGKSTLNAPAQMSAGGLFISLLKI</sequence>
<evidence type="ECO:0008006" key="7">
    <source>
        <dbReference type="Google" id="ProtNLM"/>
    </source>
</evidence>
<name>A0A821BEW5_9BILA</name>
<evidence type="ECO:0000256" key="1">
    <source>
        <dbReference type="ARBA" id="ARBA00023157"/>
    </source>
</evidence>
<dbReference type="PROSITE" id="PS50026">
    <property type="entry name" value="EGF_3"/>
    <property type="match status" value="1"/>
</dbReference>
<feature type="disulfide bond" evidence="2">
    <location>
        <begin position="118"/>
        <end position="128"/>
    </location>
</feature>
<dbReference type="SMART" id="SM00181">
    <property type="entry name" value="EGF"/>
    <property type="match status" value="1"/>
</dbReference>